<sequence>MAPPIERERTEFCNGGYSWRTHRKMESEPIEHKIEPKRLQSRIQNTMDKNVTGEYLRRGMPMRYACVVLQPRVTLECWEARTASVPKVMHYGTHLLYSGGRKIYKAMKGVMNITNARLDAMATVTMETVISTALITYKTDPWDIVQAFFVLDILATSAVVLVNITVLHLVLKLRKKQAYIISLLSANLSAGLLALPFAIYTHFGPSNRDIFCQIFKYFIHVSECAEVYSLVAIAVNRYQVVVSRQIDGSSKSKIPSKIGVVIVWFTALLYSTVAPFLFEHQIVVIQNGATVYRSAECIFIDKPLLQKVFVMADTLVLFVVPLVLIIAAYGFLVTYLRHESRNISASTVNSRRRVVLTVLILVGIFVLFNLPLLLLDIYVTFGPGHFAYEAIVLEAFEFGAMLNFCVNPFVYALMSSSIKLRGCLKRGSSVAENGHLSTSATTSRRIVQSAVVTPVCTAPRPVAKY</sequence>
<dbReference type="HOGENOM" id="CLU_588283_0_0_1"/>
<comment type="similarity">
    <text evidence="8">Belongs to the G-protein coupled receptor 1 family.</text>
</comment>
<evidence type="ECO:0000256" key="6">
    <source>
        <dbReference type="ARBA" id="ARBA00023170"/>
    </source>
</evidence>
<keyword evidence="7 8" id="KW-0807">Transducer</keyword>
<evidence type="ECO:0000256" key="2">
    <source>
        <dbReference type="ARBA" id="ARBA00022692"/>
    </source>
</evidence>
<dbReference type="PANTHER" id="PTHR45695">
    <property type="entry name" value="LEUCOKININ RECEPTOR-RELATED"/>
    <property type="match status" value="1"/>
</dbReference>
<dbReference type="OMA" id="EIEYDHE"/>
<accession>R7USE5</accession>
<feature type="transmembrane region" description="Helical" evidence="9">
    <location>
        <begin position="395"/>
        <end position="414"/>
    </location>
</feature>
<dbReference type="AlphaFoldDB" id="R7USE5"/>
<keyword evidence="3 9" id="KW-1133">Transmembrane helix</keyword>
<feature type="transmembrane region" description="Helical" evidence="9">
    <location>
        <begin position="217"/>
        <end position="238"/>
    </location>
</feature>
<evidence type="ECO:0000259" key="10">
    <source>
        <dbReference type="PROSITE" id="PS50262"/>
    </source>
</evidence>
<dbReference type="GO" id="GO:0005886">
    <property type="term" value="C:plasma membrane"/>
    <property type="evidence" value="ECO:0007669"/>
    <property type="project" value="TreeGrafter"/>
</dbReference>
<dbReference type="EMBL" id="AMQN01007483">
    <property type="status" value="NOT_ANNOTATED_CDS"/>
    <property type="molecule type" value="Genomic_DNA"/>
</dbReference>
<dbReference type="EMBL" id="KB300771">
    <property type="protein sequence ID" value="ELU06336.1"/>
    <property type="molecule type" value="Genomic_DNA"/>
</dbReference>
<dbReference type="Pfam" id="PF00001">
    <property type="entry name" value="7tm_1"/>
    <property type="match status" value="1"/>
</dbReference>
<feature type="transmembrane region" description="Helical" evidence="9">
    <location>
        <begin position="149"/>
        <end position="171"/>
    </location>
</feature>
<keyword evidence="13" id="KW-1185">Reference proteome</keyword>
<evidence type="ECO:0000256" key="7">
    <source>
        <dbReference type="ARBA" id="ARBA00023224"/>
    </source>
</evidence>
<dbReference type="InterPro" id="IPR000276">
    <property type="entry name" value="GPCR_Rhodpsn"/>
</dbReference>
<protein>
    <recommendedName>
        <fullName evidence="10">G-protein coupled receptors family 1 profile domain-containing protein</fullName>
    </recommendedName>
</protein>
<evidence type="ECO:0000256" key="1">
    <source>
        <dbReference type="ARBA" id="ARBA00004141"/>
    </source>
</evidence>
<evidence type="ECO:0000256" key="8">
    <source>
        <dbReference type="RuleBase" id="RU000688"/>
    </source>
</evidence>
<dbReference type="EnsemblMetazoa" id="CapteT204210">
    <property type="protein sequence ID" value="CapteP204210"/>
    <property type="gene ID" value="CapteG204210"/>
</dbReference>
<evidence type="ECO:0000256" key="4">
    <source>
        <dbReference type="ARBA" id="ARBA00023040"/>
    </source>
</evidence>
<dbReference type="Proteomes" id="UP000014760">
    <property type="component" value="Unassembled WGS sequence"/>
</dbReference>
<evidence type="ECO:0000256" key="5">
    <source>
        <dbReference type="ARBA" id="ARBA00023136"/>
    </source>
</evidence>
<dbReference type="Gene3D" id="1.20.1070.10">
    <property type="entry name" value="Rhodopsin 7-helix transmembrane proteins"/>
    <property type="match status" value="1"/>
</dbReference>
<feature type="transmembrane region" description="Helical" evidence="9">
    <location>
        <begin position="354"/>
        <end position="375"/>
    </location>
</feature>
<feature type="domain" description="G-protein coupled receptors family 1 profile" evidence="10">
    <location>
        <begin position="156"/>
        <end position="411"/>
    </location>
</feature>
<keyword evidence="4 8" id="KW-0297">G-protein coupled receptor</keyword>
<evidence type="ECO:0000313" key="13">
    <source>
        <dbReference type="Proteomes" id="UP000014760"/>
    </source>
</evidence>
<dbReference type="SUPFAM" id="SSF81321">
    <property type="entry name" value="Family A G protein-coupled receptor-like"/>
    <property type="match status" value="1"/>
</dbReference>
<dbReference type="PRINTS" id="PR00237">
    <property type="entry name" value="GPCRRHODOPSN"/>
</dbReference>
<evidence type="ECO:0000313" key="12">
    <source>
        <dbReference type="EnsemblMetazoa" id="CapteP204210"/>
    </source>
</evidence>
<dbReference type="InterPro" id="IPR017452">
    <property type="entry name" value="GPCR_Rhodpsn_7TM"/>
</dbReference>
<reference evidence="12" key="3">
    <citation type="submission" date="2015-06" db="UniProtKB">
        <authorList>
            <consortium name="EnsemblMetazoa"/>
        </authorList>
    </citation>
    <scope>IDENTIFICATION</scope>
</reference>
<feature type="transmembrane region" description="Helical" evidence="9">
    <location>
        <begin position="258"/>
        <end position="278"/>
    </location>
</feature>
<dbReference type="OrthoDB" id="6132137at2759"/>
<organism evidence="11">
    <name type="scientific">Capitella teleta</name>
    <name type="common">Polychaete worm</name>
    <dbReference type="NCBI Taxonomy" id="283909"/>
    <lineage>
        <taxon>Eukaryota</taxon>
        <taxon>Metazoa</taxon>
        <taxon>Spiralia</taxon>
        <taxon>Lophotrochozoa</taxon>
        <taxon>Annelida</taxon>
        <taxon>Polychaeta</taxon>
        <taxon>Sedentaria</taxon>
        <taxon>Scolecida</taxon>
        <taxon>Capitellidae</taxon>
        <taxon>Capitella</taxon>
    </lineage>
</organism>
<feature type="transmembrane region" description="Helical" evidence="9">
    <location>
        <begin position="118"/>
        <end position="137"/>
    </location>
</feature>
<name>R7USE5_CAPTE</name>
<reference evidence="11 13" key="2">
    <citation type="journal article" date="2013" name="Nature">
        <title>Insights into bilaterian evolution from three spiralian genomes.</title>
        <authorList>
            <person name="Simakov O."/>
            <person name="Marletaz F."/>
            <person name="Cho S.J."/>
            <person name="Edsinger-Gonzales E."/>
            <person name="Havlak P."/>
            <person name="Hellsten U."/>
            <person name="Kuo D.H."/>
            <person name="Larsson T."/>
            <person name="Lv J."/>
            <person name="Arendt D."/>
            <person name="Savage R."/>
            <person name="Osoegawa K."/>
            <person name="de Jong P."/>
            <person name="Grimwood J."/>
            <person name="Chapman J.A."/>
            <person name="Shapiro H."/>
            <person name="Aerts A."/>
            <person name="Otillar R.P."/>
            <person name="Terry A.Y."/>
            <person name="Boore J.L."/>
            <person name="Grigoriev I.V."/>
            <person name="Lindberg D.R."/>
            <person name="Seaver E.C."/>
            <person name="Weisblat D.A."/>
            <person name="Putnam N.H."/>
            <person name="Rokhsar D.S."/>
        </authorList>
    </citation>
    <scope>NUCLEOTIDE SEQUENCE</scope>
    <source>
        <strain evidence="11 13">I ESC-2004</strain>
    </source>
</reference>
<dbReference type="GO" id="GO:0004930">
    <property type="term" value="F:G protein-coupled receptor activity"/>
    <property type="evidence" value="ECO:0007669"/>
    <property type="project" value="UniProtKB-KW"/>
</dbReference>
<keyword evidence="2 8" id="KW-0812">Transmembrane</keyword>
<feature type="transmembrane region" description="Helical" evidence="9">
    <location>
        <begin position="308"/>
        <end position="333"/>
    </location>
</feature>
<evidence type="ECO:0000256" key="9">
    <source>
        <dbReference type="SAM" id="Phobius"/>
    </source>
</evidence>
<reference evidence="13" key="1">
    <citation type="submission" date="2012-12" db="EMBL/GenBank/DDBJ databases">
        <authorList>
            <person name="Hellsten U."/>
            <person name="Grimwood J."/>
            <person name="Chapman J.A."/>
            <person name="Shapiro H."/>
            <person name="Aerts A."/>
            <person name="Otillar R.P."/>
            <person name="Terry A.Y."/>
            <person name="Boore J.L."/>
            <person name="Simakov O."/>
            <person name="Marletaz F."/>
            <person name="Cho S.-J."/>
            <person name="Edsinger-Gonzales E."/>
            <person name="Havlak P."/>
            <person name="Kuo D.-H."/>
            <person name="Larsson T."/>
            <person name="Lv J."/>
            <person name="Arendt D."/>
            <person name="Savage R."/>
            <person name="Osoegawa K."/>
            <person name="de Jong P."/>
            <person name="Lindberg D.R."/>
            <person name="Seaver E.C."/>
            <person name="Weisblat D.A."/>
            <person name="Putnam N.H."/>
            <person name="Grigoriev I.V."/>
            <person name="Rokhsar D.S."/>
        </authorList>
    </citation>
    <scope>NUCLEOTIDE SEQUENCE</scope>
    <source>
        <strain evidence="13">I ESC-2004</strain>
    </source>
</reference>
<dbReference type="CDD" id="cd00637">
    <property type="entry name" value="7tm_classA_rhodopsin-like"/>
    <property type="match status" value="1"/>
</dbReference>
<dbReference type="PROSITE" id="PS00237">
    <property type="entry name" value="G_PROTEIN_RECEP_F1_1"/>
    <property type="match status" value="1"/>
</dbReference>
<feature type="transmembrane region" description="Helical" evidence="9">
    <location>
        <begin position="178"/>
        <end position="197"/>
    </location>
</feature>
<evidence type="ECO:0000313" key="11">
    <source>
        <dbReference type="EMBL" id="ELU06336.1"/>
    </source>
</evidence>
<proteinExistence type="inferred from homology"/>
<dbReference type="PANTHER" id="PTHR45695:SF9">
    <property type="entry name" value="LEUCOKININ RECEPTOR"/>
    <property type="match status" value="1"/>
</dbReference>
<comment type="subcellular location">
    <subcellularLocation>
        <location evidence="1">Membrane</location>
        <topology evidence="1">Multi-pass membrane protein</topology>
    </subcellularLocation>
</comment>
<gene>
    <name evidence="11" type="ORF">CAPTEDRAFT_204210</name>
</gene>
<dbReference type="PROSITE" id="PS50262">
    <property type="entry name" value="G_PROTEIN_RECEP_F1_2"/>
    <property type="match status" value="1"/>
</dbReference>
<keyword evidence="6 8" id="KW-0675">Receptor</keyword>
<keyword evidence="5 9" id="KW-0472">Membrane</keyword>
<evidence type="ECO:0000256" key="3">
    <source>
        <dbReference type="ARBA" id="ARBA00022989"/>
    </source>
</evidence>
<dbReference type="STRING" id="283909.R7USE5"/>